<dbReference type="EMBL" id="CAJVCH010531038">
    <property type="protein sequence ID" value="CAG7823925.1"/>
    <property type="molecule type" value="Genomic_DNA"/>
</dbReference>
<dbReference type="Proteomes" id="UP000708208">
    <property type="component" value="Unassembled WGS sequence"/>
</dbReference>
<dbReference type="AlphaFoldDB" id="A0A8J2LKQ2"/>
<protein>
    <submittedName>
        <fullName evidence="1">Uncharacterized protein</fullName>
    </submittedName>
</protein>
<feature type="non-terminal residue" evidence="1">
    <location>
        <position position="50"/>
    </location>
</feature>
<reference evidence="1" key="1">
    <citation type="submission" date="2021-06" db="EMBL/GenBank/DDBJ databases">
        <authorList>
            <person name="Hodson N. C."/>
            <person name="Mongue J. A."/>
            <person name="Jaron S. K."/>
        </authorList>
    </citation>
    <scope>NUCLEOTIDE SEQUENCE</scope>
</reference>
<gene>
    <name evidence="1" type="ORF">AFUS01_LOCUS34112</name>
</gene>
<evidence type="ECO:0000313" key="2">
    <source>
        <dbReference type="Proteomes" id="UP000708208"/>
    </source>
</evidence>
<sequence length="50" mass="5520">MRGGEGGGNDILYLLVVVNELGSNVLRSRFISLFSVVRLLVVPWKTSDNE</sequence>
<accession>A0A8J2LKQ2</accession>
<comment type="caution">
    <text evidence="1">The sequence shown here is derived from an EMBL/GenBank/DDBJ whole genome shotgun (WGS) entry which is preliminary data.</text>
</comment>
<evidence type="ECO:0000313" key="1">
    <source>
        <dbReference type="EMBL" id="CAG7823925.1"/>
    </source>
</evidence>
<keyword evidence="2" id="KW-1185">Reference proteome</keyword>
<proteinExistence type="predicted"/>
<name>A0A8J2LKQ2_9HEXA</name>
<organism evidence="1 2">
    <name type="scientific">Allacma fusca</name>
    <dbReference type="NCBI Taxonomy" id="39272"/>
    <lineage>
        <taxon>Eukaryota</taxon>
        <taxon>Metazoa</taxon>
        <taxon>Ecdysozoa</taxon>
        <taxon>Arthropoda</taxon>
        <taxon>Hexapoda</taxon>
        <taxon>Collembola</taxon>
        <taxon>Symphypleona</taxon>
        <taxon>Sminthuridae</taxon>
        <taxon>Allacma</taxon>
    </lineage>
</organism>